<organism evidence="3 4">
    <name type="scientific">Adineta ricciae</name>
    <name type="common">Rotifer</name>
    <dbReference type="NCBI Taxonomy" id="249248"/>
    <lineage>
        <taxon>Eukaryota</taxon>
        <taxon>Metazoa</taxon>
        <taxon>Spiralia</taxon>
        <taxon>Gnathifera</taxon>
        <taxon>Rotifera</taxon>
        <taxon>Eurotatoria</taxon>
        <taxon>Bdelloidea</taxon>
        <taxon>Adinetida</taxon>
        <taxon>Adinetidae</taxon>
        <taxon>Adineta</taxon>
    </lineage>
</organism>
<evidence type="ECO:0000313" key="2">
    <source>
        <dbReference type="EMBL" id="CAF1184681.1"/>
    </source>
</evidence>
<evidence type="ECO:0000313" key="3">
    <source>
        <dbReference type="EMBL" id="CAF1607466.1"/>
    </source>
</evidence>
<keyword evidence="1" id="KW-0812">Transmembrane</keyword>
<name>A0A816BGR2_ADIRI</name>
<keyword evidence="4" id="KW-1185">Reference proteome</keyword>
<keyword evidence="1" id="KW-1133">Transmembrane helix</keyword>
<dbReference type="Proteomes" id="UP000663828">
    <property type="component" value="Unassembled WGS sequence"/>
</dbReference>
<gene>
    <name evidence="2" type="ORF">EDS130_LOCUS24449</name>
    <name evidence="3" type="ORF">XAT740_LOCUS48454</name>
</gene>
<accession>A0A816BGR2</accession>
<evidence type="ECO:0000313" key="4">
    <source>
        <dbReference type="Proteomes" id="UP000663828"/>
    </source>
</evidence>
<dbReference type="EMBL" id="CAJNOJ010000139">
    <property type="protein sequence ID" value="CAF1184681.1"/>
    <property type="molecule type" value="Genomic_DNA"/>
</dbReference>
<proteinExistence type="predicted"/>
<feature type="transmembrane region" description="Helical" evidence="1">
    <location>
        <begin position="73"/>
        <end position="91"/>
    </location>
</feature>
<reference evidence="3" key="1">
    <citation type="submission" date="2021-02" db="EMBL/GenBank/DDBJ databases">
        <authorList>
            <person name="Nowell W R."/>
        </authorList>
    </citation>
    <scope>NUCLEOTIDE SEQUENCE</scope>
</reference>
<dbReference type="AlphaFoldDB" id="A0A816BGR2"/>
<evidence type="ECO:0000256" key="1">
    <source>
        <dbReference type="SAM" id="Phobius"/>
    </source>
</evidence>
<dbReference type="EMBL" id="CAJNOR010006949">
    <property type="protein sequence ID" value="CAF1607466.1"/>
    <property type="molecule type" value="Genomic_DNA"/>
</dbReference>
<protein>
    <submittedName>
        <fullName evidence="3">Uncharacterized protein</fullName>
    </submittedName>
</protein>
<keyword evidence="1" id="KW-0472">Membrane</keyword>
<feature type="transmembrane region" description="Helical" evidence="1">
    <location>
        <begin position="111"/>
        <end position="133"/>
    </location>
</feature>
<comment type="caution">
    <text evidence="3">The sequence shown here is derived from an EMBL/GenBank/DDBJ whole genome shotgun (WGS) entry which is preliminary data.</text>
</comment>
<sequence>MASNPSGAKLSREMLENQIRALRVDNAILRRQVLEAKSHADAQERHLIHLRHRSQQRRKNKEQLVSARDWVKIAQYVTGVLTLILGVYAGVPDFINSSTFDNFPKMFRYYFVWKVNEKLCGLIVGCVGFLISIPAQRTFPAPIRVFRFLQTSSWKRSGTDRIFPVQFRLESAKIVPESRRAVPEPTKIPTDPVAGMIDLGTSHVYM</sequence>
<dbReference type="Proteomes" id="UP000663852">
    <property type="component" value="Unassembled WGS sequence"/>
</dbReference>